<dbReference type="InterPro" id="IPR000315">
    <property type="entry name" value="Znf_B-box"/>
</dbReference>
<reference evidence="3" key="1">
    <citation type="submission" date="2018-06" db="EMBL/GenBank/DDBJ databases">
        <authorList>
            <person name="Zhirakovskaya E."/>
        </authorList>
    </citation>
    <scope>NUCLEOTIDE SEQUENCE</scope>
</reference>
<feature type="transmembrane region" description="Helical" evidence="1">
    <location>
        <begin position="185"/>
        <end position="206"/>
    </location>
</feature>
<feature type="transmembrane region" description="Helical" evidence="1">
    <location>
        <begin position="212"/>
        <end position="231"/>
    </location>
</feature>
<feature type="domain" description="B box-type" evidence="2">
    <location>
        <begin position="130"/>
        <end position="159"/>
    </location>
</feature>
<dbReference type="EMBL" id="UOEU01000694">
    <property type="protein sequence ID" value="VAW38096.1"/>
    <property type="molecule type" value="Genomic_DNA"/>
</dbReference>
<feature type="transmembrane region" description="Helical" evidence="1">
    <location>
        <begin position="278"/>
        <end position="298"/>
    </location>
</feature>
<accession>A0A3B0W0K1</accession>
<evidence type="ECO:0000313" key="3">
    <source>
        <dbReference type="EMBL" id="VAW38096.1"/>
    </source>
</evidence>
<sequence length="300" mass="33220">MEIQDPRLRLLLRQADKIADAGKRAAAEQMYRQIIEENREVAQAWLGLGQVVADPTEKERALEKAVQLEPEYPEAARALALLRGEPIPKWAQEPEPEIEEVVEEVLVEEPQTAVSTGSRQTVSALGDEEDEELFCYRHPDRSTALRCYNCGKPICMSCTNKTPVGYICPDCIREKEAVFFNATTLDYLVGPLVSLLLSLPAGWLVVRFTLGGGFFLFIILFFIGGMVGRFIGQFSKRAVGGRRGRYLPHLTVAMLILGTAVWLLPFILAIFIGGLSTLFAFLGPGIFLFAAGGALFSYMK</sequence>
<name>A0A3B0W0K1_9ZZZZ</name>
<dbReference type="Gene3D" id="1.25.40.10">
    <property type="entry name" value="Tetratricopeptide repeat domain"/>
    <property type="match status" value="1"/>
</dbReference>
<keyword evidence="1" id="KW-0472">Membrane</keyword>
<feature type="transmembrane region" description="Helical" evidence="1">
    <location>
        <begin position="252"/>
        <end position="272"/>
    </location>
</feature>
<protein>
    <recommendedName>
        <fullName evidence="2">B box-type domain-containing protein</fullName>
    </recommendedName>
</protein>
<keyword evidence="1" id="KW-0812">Transmembrane</keyword>
<evidence type="ECO:0000259" key="2">
    <source>
        <dbReference type="PROSITE" id="PS50119"/>
    </source>
</evidence>
<keyword evidence="1" id="KW-1133">Transmembrane helix</keyword>
<dbReference type="SUPFAM" id="SSF48452">
    <property type="entry name" value="TPR-like"/>
    <property type="match status" value="1"/>
</dbReference>
<dbReference type="PROSITE" id="PS50119">
    <property type="entry name" value="ZF_BBOX"/>
    <property type="match status" value="1"/>
</dbReference>
<evidence type="ECO:0000256" key="1">
    <source>
        <dbReference type="SAM" id="Phobius"/>
    </source>
</evidence>
<organism evidence="3">
    <name type="scientific">hydrothermal vent metagenome</name>
    <dbReference type="NCBI Taxonomy" id="652676"/>
    <lineage>
        <taxon>unclassified sequences</taxon>
        <taxon>metagenomes</taxon>
        <taxon>ecological metagenomes</taxon>
    </lineage>
</organism>
<dbReference type="GO" id="GO:0008270">
    <property type="term" value="F:zinc ion binding"/>
    <property type="evidence" value="ECO:0007669"/>
    <property type="project" value="InterPro"/>
</dbReference>
<proteinExistence type="predicted"/>
<dbReference type="AlphaFoldDB" id="A0A3B0W0K1"/>
<dbReference type="InterPro" id="IPR011990">
    <property type="entry name" value="TPR-like_helical_dom_sf"/>
</dbReference>
<gene>
    <name evidence="3" type="ORF">MNBD_CHLOROFLEXI01-1894</name>
</gene>